<keyword evidence="1" id="KW-0808">Transferase</keyword>
<dbReference type="InterPro" id="IPR014942">
    <property type="entry name" value="AbiEii"/>
</dbReference>
<name>A0ABW5ZJE3_9BACL</name>
<reference evidence="2" key="1">
    <citation type="journal article" date="2019" name="Int. J. Syst. Evol. Microbiol.">
        <title>The Global Catalogue of Microorganisms (GCM) 10K type strain sequencing project: providing services to taxonomists for standard genome sequencing and annotation.</title>
        <authorList>
            <consortium name="The Broad Institute Genomics Platform"/>
            <consortium name="The Broad Institute Genome Sequencing Center for Infectious Disease"/>
            <person name="Wu L."/>
            <person name="Ma J."/>
        </authorList>
    </citation>
    <scope>NUCLEOTIDE SEQUENCE [LARGE SCALE GENOMIC DNA]</scope>
    <source>
        <strain evidence="2">KCTC 13528</strain>
    </source>
</reference>
<protein>
    <submittedName>
        <fullName evidence="1">Nucleotidyl transferase AbiEii/AbiGii toxin family protein</fullName>
    </submittedName>
</protein>
<evidence type="ECO:0000313" key="2">
    <source>
        <dbReference type="Proteomes" id="UP001597561"/>
    </source>
</evidence>
<evidence type="ECO:0000313" key="1">
    <source>
        <dbReference type="EMBL" id="MFD2912421.1"/>
    </source>
</evidence>
<dbReference type="Proteomes" id="UP001597561">
    <property type="component" value="Unassembled WGS sequence"/>
</dbReference>
<dbReference type="Gene3D" id="3.10.450.620">
    <property type="entry name" value="JHP933, nucleotidyltransferase-like core domain"/>
    <property type="match status" value="1"/>
</dbReference>
<dbReference type="GO" id="GO:0016740">
    <property type="term" value="F:transferase activity"/>
    <property type="evidence" value="ECO:0007669"/>
    <property type="project" value="UniProtKB-KW"/>
</dbReference>
<sequence length="307" mass="36120">MNLHEDKEAFLEIIAATPEDTGIPEEQVEKDYFVSYVLEFLVGEVPTLVFKGGTSLSKCYGVIKRFSEDIDLNYTANDKPTQSQKKAFKEGIIVGIEKAGLTLLNESNIRSRRDHNEYEVSYPQQVDSYDGFIRKELLVETFIAIKSFPCERMPASSYILEFLKREEQLDIIQQYDLKEFELNVQRIDRTFIDKLFAICDYYEEKKFHRYSRHLYDLHSIWTYTEFIKKEFQTLFHQVRAERKNSERNTSSQDGYDLIQTLRVIVDQDVYKKDYNDITSTLLFEEVSYGEVIRSIREILSSDLIPTS</sequence>
<dbReference type="Pfam" id="PF08843">
    <property type="entry name" value="AbiEii"/>
    <property type="match status" value="1"/>
</dbReference>
<dbReference type="EMBL" id="JBHUPG010000020">
    <property type="protein sequence ID" value="MFD2912421.1"/>
    <property type="molecule type" value="Genomic_DNA"/>
</dbReference>
<keyword evidence="2" id="KW-1185">Reference proteome</keyword>
<proteinExistence type="predicted"/>
<organism evidence="1 2">
    <name type="scientific">Jeotgalibacillus terrae</name>
    <dbReference type="NCBI Taxonomy" id="587735"/>
    <lineage>
        <taxon>Bacteria</taxon>
        <taxon>Bacillati</taxon>
        <taxon>Bacillota</taxon>
        <taxon>Bacilli</taxon>
        <taxon>Bacillales</taxon>
        <taxon>Caryophanaceae</taxon>
        <taxon>Jeotgalibacillus</taxon>
    </lineage>
</organism>
<dbReference type="RefSeq" id="WP_204730767.1">
    <property type="nucleotide sequence ID" value="NZ_JAFBDK010000024.1"/>
</dbReference>
<accession>A0ABW5ZJE3</accession>
<comment type="caution">
    <text evidence="1">The sequence shown here is derived from an EMBL/GenBank/DDBJ whole genome shotgun (WGS) entry which is preliminary data.</text>
</comment>
<gene>
    <name evidence="1" type="ORF">ACFS5P_11085</name>
</gene>